<gene>
    <name evidence="1" type="ORF">BJP36_40725</name>
</gene>
<protein>
    <submittedName>
        <fullName evidence="1">Uncharacterized protein</fullName>
    </submittedName>
</protein>
<accession>A0A9Q9SS81</accession>
<reference evidence="1" key="2">
    <citation type="submission" date="2022-10" db="EMBL/GenBank/DDBJ databases">
        <authorList>
            <person name="Ngo T.-E."/>
        </authorList>
    </citation>
    <scope>NUCLEOTIDE SEQUENCE</scope>
    <source>
        <strain evidence="1">JHB</strain>
    </source>
</reference>
<dbReference type="AlphaFoldDB" id="A0A9Q9SS81"/>
<name>A0A9Q9SS81_MOOP1</name>
<reference evidence="1" key="1">
    <citation type="journal article" date="2017" name="Proc. Natl. Acad. Sci. U.S.A.">
        <title>Comparative genomics uncovers the prolific and distinctive metabolic potential of the cyanobacterial genus Moorea.</title>
        <authorList>
            <person name="Leao T."/>
            <person name="Castelao G."/>
            <person name="Korobeynikov A."/>
            <person name="Monroe E.A."/>
            <person name="Podell S."/>
            <person name="Glukhov E."/>
            <person name="Allen E.E."/>
            <person name="Gerwick W.H."/>
            <person name="Gerwick L."/>
        </authorList>
    </citation>
    <scope>NUCLEOTIDE SEQUENCE</scope>
    <source>
        <strain evidence="1">JHB</strain>
    </source>
</reference>
<dbReference type="EMBL" id="CP017708">
    <property type="protein sequence ID" value="WAN68693.1"/>
    <property type="molecule type" value="Genomic_DNA"/>
</dbReference>
<proteinExistence type="predicted"/>
<sequence length="80" mass="8818">MGETPKTALPSQDRNGAFSVGELNSPRVAPLHRFASIVVHCSQIRCSLFPTTARSLVNSFATRIGVANRQMRSLNLQEYD</sequence>
<organism evidence="1">
    <name type="scientific">Moorena producens (strain JHB)</name>
    <dbReference type="NCBI Taxonomy" id="1454205"/>
    <lineage>
        <taxon>Bacteria</taxon>
        <taxon>Bacillati</taxon>
        <taxon>Cyanobacteriota</taxon>
        <taxon>Cyanophyceae</taxon>
        <taxon>Coleofasciculales</taxon>
        <taxon>Coleofasciculaceae</taxon>
        <taxon>Moorena</taxon>
    </lineage>
</organism>
<evidence type="ECO:0000313" key="1">
    <source>
        <dbReference type="EMBL" id="WAN68693.1"/>
    </source>
</evidence>
<dbReference type="Proteomes" id="UP000176944">
    <property type="component" value="Chromosome"/>
</dbReference>